<dbReference type="EnsemblPlants" id="EMT28811">
    <property type="protein sequence ID" value="EMT28811"/>
    <property type="gene ID" value="F775_07959"/>
</dbReference>
<dbReference type="AlphaFoldDB" id="M8CY96"/>
<proteinExistence type="predicted"/>
<name>M8CY96_AEGTA</name>
<sequence>MASTAPPAFLPQLVQLVQSVSVLPDQLTERSPPPQREGRSGAIAPTLQPPSAPVEGTGGQVMVLNDASSLAPQLRRTSPGEGASGRIHRQLAGPKRPDPREGRGGGGGAIHAFSS</sequence>
<organism evidence="1">
    <name type="scientific">Aegilops tauschii</name>
    <name type="common">Tausch's goatgrass</name>
    <name type="synonym">Aegilops squarrosa</name>
    <dbReference type="NCBI Taxonomy" id="37682"/>
    <lineage>
        <taxon>Eukaryota</taxon>
        <taxon>Viridiplantae</taxon>
        <taxon>Streptophyta</taxon>
        <taxon>Embryophyta</taxon>
        <taxon>Tracheophyta</taxon>
        <taxon>Spermatophyta</taxon>
        <taxon>Magnoliopsida</taxon>
        <taxon>Liliopsida</taxon>
        <taxon>Poales</taxon>
        <taxon>Poaceae</taxon>
        <taxon>BOP clade</taxon>
        <taxon>Pooideae</taxon>
        <taxon>Triticodae</taxon>
        <taxon>Triticeae</taxon>
        <taxon>Triticinae</taxon>
        <taxon>Aegilops</taxon>
    </lineage>
</organism>
<accession>M8CY96</accession>
<evidence type="ECO:0000313" key="1">
    <source>
        <dbReference type="EnsemblPlants" id="EMT28811"/>
    </source>
</evidence>
<protein>
    <submittedName>
        <fullName evidence="1">Uncharacterized protein</fullName>
    </submittedName>
</protein>
<reference evidence="1" key="1">
    <citation type="submission" date="2015-06" db="UniProtKB">
        <authorList>
            <consortium name="EnsemblPlants"/>
        </authorList>
    </citation>
    <scope>IDENTIFICATION</scope>
</reference>